<dbReference type="WBParaSite" id="sdigi.contig958.g10052.t1">
    <property type="protein sequence ID" value="sdigi.contig958.g10052.t1"/>
    <property type="gene ID" value="sdigi.contig958.g10052"/>
</dbReference>
<evidence type="ECO:0000313" key="3">
    <source>
        <dbReference type="WBParaSite" id="sdigi.contig958.g10052.t1"/>
    </source>
</evidence>
<keyword evidence="1" id="KW-0472">Membrane</keyword>
<dbReference type="Proteomes" id="UP000887581">
    <property type="component" value="Unplaced"/>
</dbReference>
<feature type="transmembrane region" description="Helical" evidence="1">
    <location>
        <begin position="40"/>
        <end position="59"/>
    </location>
</feature>
<accession>A0A915Q517</accession>
<evidence type="ECO:0000313" key="2">
    <source>
        <dbReference type="Proteomes" id="UP000887581"/>
    </source>
</evidence>
<organism evidence="2 3">
    <name type="scientific">Setaria digitata</name>
    <dbReference type="NCBI Taxonomy" id="48799"/>
    <lineage>
        <taxon>Eukaryota</taxon>
        <taxon>Metazoa</taxon>
        <taxon>Ecdysozoa</taxon>
        <taxon>Nematoda</taxon>
        <taxon>Chromadorea</taxon>
        <taxon>Rhabditida</taxon>
        <taxon>Spirurina</taxon>
        <taxon>Spiruromorpha</taxon>
        <taxon>Filarioidea</taxon>
        <taxon>Setariidae</taxon>
        <taxon>Setaria</taxon>
    </lineage>
</organism>
<protein>
    <submittedName>
        <fullName evidence="3">Uncharacterized protein</fullName>
    </submittedName>
</protein>
<dbReference type="AlphaFoldDB" id="A0A915Q517"/>
<reference evidence="3" key="1">
    <citation type="submission" date="2022-11" db="UniProtKB">
        <authorList>
            <consortium name="WormBaseParasite"/>
        </authorList>
    </citation>
    <scope>IDENTIFICATION</scope>
</reference>
<proteinExistence type="predicted"/>
<sequence length="70" mass="7842">MVDDGSGVPRLATVNSCPGFCGRQVTTSSFGNVTYSDCQVLLLSIYYLWILIFFLLNFGQKLVHLRKPQL</sequence>
<name>A0A915Q517_9BILA</name>
<keyword evidence="1" id="KW-0812">Transmembrane</keyword>
<keyword evidence="1" id="KW-1133">Transmembrane helix</keyword>
<keyword evidence="2" id="KW-1185">Reference proteome</keyword>
<evidence type="ECO:0000256" key="1">
    <source>
        <dbReference type="SAM" id="Phobius"/>
    </source>
</evidence>